<dbReference type="EMBL" id="CP032134">
    <property type="protein sequence ID" value="AXY56628.1"/>
    <property type="molecule type" value="Genomic_DNA"/>
</dbReference>
<dbReference type="Proteomes" id="UP000263753">
    <property type="component" value="Chromosome"/>
</dbReference>
<evidence type="ECO:0000313" key="2">
    <source>
        <dbReference type="Proteomes" id="UP000263753"/>
    </source>
</evidence>
<reference evidence="2" key="1">
    <citation type="submission" date="2018-09" db="EMBL/GenBank/DDBJ databases">
        <title>The complete genome of Acinetobacter sp. strain WCHAc010005.</title>
        <authorList>
            <person name="Hu Y."/>
            <person name="Long H."/>
            <person name="Feng Y."/>
            <person name="Zong Z."/>
        </authorList>
    </citation>
    <scope>NUCLEOTIDE SEQUENCE [LARGE SCALE GENOMIC DNA]</scope>
    <source>
        <strain evidence="2">WCHAc010005</strain>
    </source>
</reference>
<dbReference type="KEGG" id="achi:CDG60_08635"/>
<gene>
    <name evidence="1" type="ORF">CDG60_08635</name>
</gene>
<proteinExistence type="predicted"/>
<protein>
    <submittedName>
        <fullName evidence="1">Uncharacterized protein</fullName>
    </submittedName>
</protein>
<accession>A0A3B7LVP3</accession>
<dbReference type="RefSeq" id="WP_087514349.1">
    <property type="nucleotide sequence ID" value="NZ_CP032134.1"/>
</dbReference>
<dbReference type="AlphaFoldDB" id="A0A3B7LVP3"/>
<evidence type="ECO:0000313" key="1">
    <source>
        <dbReference type="EMBL" id="AXY56628.1"/>
    </source>
</evidence>
<name>A0A3B7LVP3_9GAMM</name>
<sequence length="72" mass="8354">MKVCIGGDLAGKVVDFDKQSFSAGEVIKGKRSEYCRRSFLVGRDVYFFWVLKDLKLWEATDLVEKYVQELKN</sequence>
<organism evidence="1 2">
    <name type="scientific">Acinetobacter chinensis</name>
    <dbReference type="NCBI Taxonomy" id="2004650"/>
    <lineage>
        <taxon>Bacteria</taxon>
        <taxon>Pseudomonadati</taxon>
        <taxon>Pseudomonadota</taxon>
        <taxon>Gammaproteobacteria</taxon>
        <taxon>Moraxellales</taxon>
        <taxon>Moraxellaceae</taxon>
        <taxon>Acinetobacter</taxon>
    </lineage>
</organism>